<proteinExistence type="predicted"/>
<accession>A0A4S8M0Z3</accession>
<dbReference type="Proteomes" id="UP000297245">
    <property type="component" value="Unassembled WGS sequence"/>
</dbReference>
<feature type="compositionally biased region" description="Polar residues" evidence="1">
    <location>
        <begin position="1"/>
        <end position="13"/>
    </location>
</feature>
<dbReference type="EMBL" id="ML179193">
    <property type="protein sequence ID" value="THU95729.1"/>
    <property type="molecule type" value="Genomic_DNA"/>
</dbReference>
<name>A0A4S8M0Z3_DENBC</name>
<evidence type="ECO:0000256" key="1">
    <source>
        <dbReference type="SAM" id="MobiDB-lite"/>
    </source>
</evidence>
<evidence type="ECO:0000313" key="3">
    <source>
        <dbReference type="Proteomes" id="UP000297245"/>
    </source>
</evidence>
<protein>
    <submittedName>
        <fullName evidence="2">Uncharacterized protein</fullName>
    </submittedName>
</protein>
<keyword evidence="3" id="KW-1185">Reference proteome</keyword>
<reference evidence="2 3" key="1">
    <citation type="journal article" date="2019" name="Nat. Ecol. Evol.">
        <title>Megaphylogeny resolves global patterns of mushroom evolution.</title>
        <authorList>
            <person name="Varga T."/>
            <person name="Krizsan K."/>
            <person name="Foldi C."/>
            <person name="Dima B."/>
            <person name="Sanchez-Garcia M."/>
            <person name="Sanchez-Ramirez S."/>
            <person name="Szollosi G.J."/>
            <person name="Szarkandi J.G."/>
            <person name="Papp V."/>
            <person name="Albert L."/>
            <person name="Andreopoulos W."/>
            <person name="Angelini C."/>
            <person name="Antonin V."/>
            <person name="Barry K.W."/>
            <person name="Bougher N.L."/>
            <person name="Buchanan P."/>
            <person name="Buyck B."/>
            <person name="Bense V."/>
            <person name="Catcheside P."/>
            <person name="Chovatia M."/>
            <person name="Cooper J."/>
            <person name="Damon W."/>
            <person name="Desjardin D."/>
            <person name="Finy P."/>
            <person name="Geml J."/>
            <person name="Haridas S."/>
            <person name="Hughes K."/>
            <person name="Justo A."/>
            <person name="Karasinski D."/>
            <person name="Kautmanova I."/>
            <person name="Kiss B."/>
            <person name="Kocsube S."/>
            <person name="Kotiranta H."/>
            <person name="LaButti K.M."/>
            <person name="Lechner B.E."/>
            <person name="Liimatainen K."/>
            <person name="Lipzen A."/>
            <person name="Lukacs Z."/>
            <person name="Mihaltcheva S."/>
            <person name="Morgado L.N."/>
            <person name="Niskanen T."/>
            <person name="Noordeloos M.E."/>
            <person name="Ohm R.A."/>
            <person name="Ortiz-Santana B."/>
            <person name="Ovrebo C."/>
            <person name="Racz N."/>
            <person name="Riley R."/>
            <person name="Savchenko A."/>
            <person name="Shiryaev A."/>
            <person name="Soop K."/>
            <person name="Spirin V."/>
            <person name="Szebenyi C."/>
            <person name="Tomsovsky M."/>
            <person name="Tulloss R.E."/>
            <person name="Uehling J."/>
            <person name="Grigoriev I.V."/>
            <person name="Vagvolgyi C."/>
            <person name="Papp T."/>
            <person name="Martin F.M."/>
            <person name="Miettinen O."/>
            <person name="Hibbett D.S."/>
            <person name="Nagy L.G."/>
        </authorList>
    </citation>
    <scope>NUCLEOTIDE SEQUENCE [LARGE SCALE GENOMIC DNA]</scope>
    <source>
        <strain evidence="2 3">CBS 962.96</strain>
    </source>
</reference>
<gene>
    <name evidence="2" type="ORF">K435DRAFT_797886</name>
</gene>
<sequence length="318" mass="35051">MTSPTATLSSGPNSVAGDVDMDDTLAPSQSSITDPVNAFRSLFSSDLVTAIALVTAHPHASPTDVDGLSMFDTRVFKENNFEIIRICEFHLLLFKLKEEAVHHTRYKTALDIIPYPPMASSSDKAAIHSTNVGGSINTSGVGLPVYDALGGHHLLPVVNSPNLYVFPPPLFLKLSYEFSILCRTVTFWFLENAQEVNLANVTVNVPDIFDAHGNKIHLSQYGPGPGSVLYAGQKVAVKFFVNMFKLELLRRSYIKNSRFRWFYMSTGTGIPLATNNTVLKNRGLSVSRYNIKSEATSVLLSKIYHKMSLLQLKIVPEV</sequence>
<evidence type="ECO:0000313" key="2">
    <source>
        <dbReference type="EMBL" id="THU95729.1"/>
    </source>
</evidence>
<dbReference type="AlphaFoldDB" id="A0A4S8M0Z3"/>
<organism evidence="2 3">
    <name type="scientific">Dendrothele bispora (strain CBS 962.96)</name>
    <dbReference type="NCBI Taxonomy" id="1314807"/>
    <lineage>
        <taxon>Eukaryota</taxon>
        <taxon>Fungi</taxon>
        <taxon>Dikarya</taxon>
        <taxon>Basidiomycota</taxon>
        <taxon>Agaricomycotina</taxon>
        <taxon>Agaricomycetes</taxon>
        <taxon>Agaricomycetidae</taxon>
        <taxon>Agaricales</taxon>
        <taxon>Agaricales incertae sedis</taxon>
        <taxon>Dendrothele</taxon>
    </lineage>
</organism>
<feature type="region of interest" description="Disordered" evidence="1">
    <location>
        <begin position="1"/>
        <end position="28"/>
    </location>
</feature>